<organism evidence="1 2">
    <name type="scientific">Rhynchosporium agropyri</name>
    <dbReference type="NCBI Taxonomy" id="914238"/>
    <lineage>
        <taxon>Eukaryota</taxon>
        <taxon>Fungi</taxon>
        <taxon>Dikarya</taxon>
        <taxon>Ascomycota</taxon>
        <taxon>Pezizomycotina</taxon>
        <taxon>Leotiomycetes</taxon>
        <taxon>Helotiales</taxon>
        <taxon>Ploettnerulaceae</taxon>
        <taxon>Rhynchosporium</taxon>
    </lineage>
</organism>
<proteinExistence type="predicted"/>
<reference evidence="2" key="1">
    <citation type="submission" date="2016-03" db="EMBL/GenBank/DDBJ databases">
        <authorList>
            <person name="Guldener U."/>
        </authorList>
    </citation>
    <scope>NUCLEOTIDE SEQUENCE [LARGE SCALE GENOMIC DNA]</scope>
    <source>
        <strain evidence="2">04CH-RAC-A.6.1</strain>
    </source>
</reference>
<gene>
    <name evidence="1" type="ORF">RAG0_06728</name>
</gene>
<sequence>MNMMSLCVISVCELVEDFCNVIMWQAISNIFEAHLWETELNKSTIHERPMLSLSG</sequence>
<evidence type="ECO:0000313" key="1">
    <source>
        <dbReference type="EMBL" id="CZS97831.1"/>
    </source>
</evidence>
<dbReference type="EMBL" id="FJUX01000033">
    <property type="protein sequence ID" value="CZS97831.1"/>
    <property type="molecule type" value="Genomic_DNA"/>
</dbReference>
<dbReference type="Proteomes" id="UP000178912">
    <property type="component" value="Unassembled WGS sequence"/>
</dbReference>
<name>A0A1E1KIN2_9HELO</name>
<protein>
    <submittedName>
        <fullName evidence="1">Uncharacterized protein</fullName>
    </submittedName>
</protein>
<accession>A0A1E1KIN2</accession>
<dbReference type="AlphaFoldDB" id="A0A1E1KIN2"/>
<evidence type="ECO:0000313" key="2">
    <source>
        <dbReference type="Proteomes" id="UP000178912"/>
    </source>
</evidence>
<keyword evidence="2" id="KW-1185">Reference proteome</keyword>